<feature type="transmembrane region" description="Helical" evidence="1">
    <location>
        <begin position="52"/>
        <end position="74"/>
    </location>
</feature>
<gene>
    <name evidence="2" type="ORF">HAKA00212_LOCUS9638</name>
    <name evidence="3" type="ORF">HAKA00212_LOCUS9640</name>
</gene>
<sequence>MYIFLLCSFYDCAFQMTIIVFTYMYCSNMATTECYIHSLTVFQAMNRRMGKFLVSVNFIINTIMVSTMIFSTAVVLKRSAVTVMDIVLNSTAIYFIADLDDMMISSTDEEILDERILFTYIYHLIDLSKKVDKGEICQFLKEERWWIIFQHYGMIALLGFSFYIYFGSNFPSWMESGPLSN</sequence>
<keyword evidence="1" id="KW-1133">Transmembrane helix</keyword>
<evidence type="ECO:0000313" key="2">
    <source>
        <dbReference type="EMBL" id="CAE0630939.1"/>
    </source>
</evidence>
<feature type="transmembrane region" description="Helical" evidence="1">
    <location>
        <begin position="145"/>
        <end position="166"/>
    </location>
</feature>
<proteinExistence type="predicted"/>
<keyword evidence="1" id="KW-0812">Transmembrane</keyword>
<accession>A0A6V1PX21</accession>
<dbReference type="EMBL" id="HBIU01020609">
    <property type="protein sequence ID" value="CAE0630941.1"/>
    <property type="molecule type" value="Transcribed_RNA"/>
</dbReference>
<protein>
    <submittedName>
        <fullName evidence="3">Uncharacterized protein</fullName>
    </submittedName>
</protein>
<evidence type="ECO:0000256" key="1">
    <source>
        <dbReference type="SAM" id="Phobius"/>
    </source>
</evidence>
<organism evidence="3">
    <name type="scientific">Heterosigma akashiwo</name>
    <name type="common">Chromophytic alga</name>
    <name type="synonym">Heterosigma carterae</name>
    <dbReference type="NCBI Taxonomy" id="2829"/>
    <lineage>
        <taxon>Eukaryota</taxon>
        <taxon>Sar</taxon>
        <taxon>Stramenopiles</taxon>
        <taxon>Ochrophyta</taxon>
        <taxon>Raphidophyceae</taxon>
        <taxon>Chattonellales</taxon>
        <taxon>Chattonellaceae</taxon>
        <taxon>Heterosigma</taxon>
    </lineage>
</organism>
<keyword evidence="1" id="KW-0472">Membrane</keyword>
<dbReference type="EMBL" id="HBIU01020606">
    <property type="protein sequence ID" value="CAE0630939.1"/>
    <property type="molecule type" value="Transcribed_RNA"/>
</dbReference>
<reference evidence="3" key="1">
    <citation type="submission" date="2021-01" db="EMBL/GenBank/DDBJ databases">
        <authorList>
            <person name="Corre E."/>
            <person name="Pelletier E."/>
            <person name="Niang G."/>
            <person name="Scheremetjew M."/>
            <person name="Finn R."/>
            <person name="Kale V."/>
            <person name="Holt S."/>
            <person name="Cochrane G."/>
            <person name="Meng A."/>
            <person name="Brown T."/>
            <person name="Cohen L."/>
        </authorList>
    </citation>
    <scope>NUCLEOTIDE SEQUENCE</scope>
    <source>
        <strain evidence="3">CCMP3107</strain>
    </source>
</reference>
<dbReference type="AlphaFoldDB" id="A0A6V1PX21"/>
<name>A0A6V1PX21_HETAK</name>
<evidence type="ECO:0000313" key="3">
    <source>
        <dbReference type="EMBL" id="CAE0630941.1"/>
    </source>
</evidence>